<keyword evidence="2" id="KW-1185">Reference proteome</keyword>
<name>A0A6P1W1S4_9BACT</name>
<protein>
    <submittedName>
        <fullName evidence="1">Uncharacterized protein</fullName>
    </submittedName>
</protein>
<sequence length="119" mass="13564">MGIAAHGGQQRWDQVYTLTTHYKLAGVIWAIKGQEDILSDVTSRIELHHQEFRNLTFVSADQRSVFDPDRVAIETQSGQNSSTTHNGINRLQYKIVLITSNTSDIGLIRPRNLWHREPP</sequence>
<gene>
    <name evidence="1" type="ORF">GJR95_32140</name>
</gene>
<evidence type="ECO:0000313" key="1">
    <source>
        <dbReference type="EMBL" id="QHV99381.1"/>
    </source>
</evidence>
<accession>A0A6P1W1S4</accession>
<dbReference type="RefSeq" id="WP_162389784.1">
    <property type="nucleotide sequence ID" value="NZ_CP045997.1"/>
</dbReference>
<dbReference type="AlphaFoldDB" id="A0A6P1W1S4"/>
<dbReference type="KEGG" id="senf:GJR95_32140"/>
<evidence type="ECO:0000313" key="2">
    <source>
        <dbReference type="Proteomes" id="UP000464577"/>
    </source>
</evidence>
<proteinExistence type="predicted"/>
<dbReference type="Proteomes" id="UP000464577">
    <property type="component" value="Chromosome"/>
</dbReference>
<dbReference type="EMBL" id="CP045997">
    <property type="protein sequence ID" value="QHV99381.1"/>
    <property type="molecule type" value="Genomic_DNA"/>
</dbReference>
<organism evidence="1 2">
    <name type="scientific">Spirosoma endbachense</name>
    <dbReference type="NCBI Taxonomy" id="2666025"/>
    <lineage>
        <taxon>Bacteria</taxon>
        <taxon>Pseudomonadati</taxon>
        <taxon>Bacteroidota</taxon>
        <taxon>Cytophagia</taxon>
        <taxon>Cytophagales</taxon>
        <taxon>Cytophagaceae</taxon>
        <taxon>Spirosoma</taxon>
    </lineage>
</organism>
<reference evidence="1 2" key="1">
    <citation type="submission" date="2019-11" db="EMBL/GenBank/DDBJ databases">
        <title>Spirosoma endbachense sp. nov., isolated from a natural salt meadow.</title>
        <authorList>
            <person name="Rojas J."/>
            <person name="Ambika Manirajan B."/>
            <person name="Ratering S."/>
            <person name="Suarez C."/>
            <person name="Geissler-Plaum R."/>
            <person name="Schnell S."/>
        </authorList>
    </citation>
    <scope>NUCLEOTIDE SEQUENCE [LARGE SCALE GENOMIC DNA]</scope>
    <source>
        <strain evidence="1 2">I-24</strain>
    </source>
</reference>